<evidence type="ECO:0000256" key="3">
    <source>
        <dbReference type="ARBA" id="ARBA00022729"/>
    </source>
</evidence>
<dbReference type="Pfam" id="PF01435">
    <property type="entry name" value="Peptidase_M48"/>
    <property type="match status" value="1"/>
</dbReference>
<reference evidence="10 11" key="1">
    <citation type="submission" date="2020-08" db="EMBL/GenBank/DDBJ databases">
        <title>A Genomic Blueprint of the Chicken Gut Microbiome.</title>
        <authorList>
            <person name="Gilroy R."/>
            <person name="Ravi A."/>
            <person name="Getino M."/>
            <person name="Pursley I."/>
            <person name="Horton D.L."/>
            <person name="Alikhan N.-F."/>
            <person name="Baker D."/>
            <person name="Gharbi K."/>
            <person name="Hall N."/>
            <person name="Watson M."/>
            <person name="Adriaenssens E.M."/>
            <person name="Foster-Nyarko E."/>
            <person name="Jarju S."/>
            <person name="Secka A."/>
            <person name="Antonio M."/>
            <person name="Oren A."/>
            <person name="Chaudhuri R."/>
            <person name="La Ragione R.M."/>
            <person name="Hildebrand F."/>
            <person name="Pallen M.J."/>
        </authorList>
    </citation>
    <scope>NUCLEOTIDE SEQUENCE [LARGE SCALE GENOMIC DNA]</scope>
    <source>
        <strain evidence="10 11">Sa2CUA2</strain>
    </source>
</reference>
<dbReference type="Pfam" id="PF14559">
    <property type="entry name" value="TPR_19"/>
    <property type="match status" value="2"/>
</dbReference>
<comment type="similarity">
    <text evidence="8">Belongs to the peptidase M48 family. BepA subfamily.</text>
</comment>
<dbReference type="Gene3D" id="1.25.40.10">
    <property type="entry name" value="Tetratricopeptide repeat domain"/>
    <property type="match status" value="1"/>
</dbReference>
<keyword evidence="5 8" id="KW-0378">Hydrolase</keyword>
<dbReference type="InterPro" id="IPR001915">
    <property type="entry name" value="Peptidase_M48"/>
</dbReference>
<feature type="binding site" evidence="8">
    <location>
        <position position="127"/>
    </location>
    <ligand>
        <name>Zn(2+)</name>
        <dbReference type="ChEBI" id="CHEBI:29105"/>
        <note>catalytic</note>
    </ligand>
</feature>
<evidence type="ECO:0000313" key="11">
    <source>
        <dbReference type="Proteomes" id="UP000611945"/>
    </source>
</evidence>
<keyword evidence="7 8" id="KW-0482">Metalloprotease</keyword>
<keyword evidence="4 8" id="KW-0574">Periplasm</keyword>
<evidence type="ECO:0000256" key="4">
    <source>
        <dbReference type="ARBA" id="ARBA00022764"/>
    </source>
</evidence>
<accession>A0ABR8TQU2</accession>
<dbReference type="RefSeq" id="WP_251836779.1">
    <property type="nucleotide sequence ID" value="NZ_JACSQG010000006.1"/>
</dbReference>
<feature type="active site" evidence="8">
    <location>
        <position position="128"/>
    </location>
</feature>
<sequence length="477" mass="52909" precursor="true">MNVLRPTLLTLALCLSQAVPASDLPALGDASSAIVSPEQEHQLGRAWLSVLRGQVSQLSDPLLKDFLETSVYRLAETSQLQDRRLEFVLLNSSQLNAFAAPGGIIGVNGGLFLHAQTEAEFASVLAHELAHLSQRHFARGLEAQQRMQLPMMAALLAGVIAAAAGAGDAGIAAIASTQAAAIQSQRSFSRQNEQEADRIGLVNMRNAGYDPRGMPNMFERLMRQYRYDAKPPEFLLTHPVSESRIADTRNRAEQSANGGKQDSLAYQLMRARAQLQFESTAGLSTKRFRAQLEENPQMDAARYGLALSLSRTGQLEEARQTLQSLLNKAPDDIAYNLALIEIDATANRLDAAQQRLTRLLALYPNNYPLLQEQSELFLKQGQPRQAEAVLDQLLKTRHKDPDVWYQVSEVRGLAGNIVGLHQARAEFFALVGDYDQALEQLDYAKRRVSNNFPLTARIDARQSDLRNEQRLLKEMLR</sequence>
<evidence type="ECO:0000259" key="9">
    <source>
        <dbReference type="Pfam" id="PF01435"/>
    </source>
</evidence>
<keyword evidence="1 8" id="KW-0645">Protease</keyword>
<name>A0ABR8TQU2_9PSED</name>
<dbReference type="CDD" id="cd07324">
    <property type="entry name" value="M48C_Oma1-like"/>
    <property type="match status" value="1"/>
</dbReference>
<keyword evidence="3 8" id="KW-0732">Signal</keyword>
<comment type="subcellular location">
    <subcellularLocation>
        <location evidence="8">Periplasm</location>
    </subcellularLocation>
</comment>
<keyword evidence="11" id="KW-1185">Reference proteome</keyword>
<comment type="cofactor">
    <cofactor evidence="8">
        <name>Zn(2+)</name>
        <dbReference type="ChEBI" id="CHEBI:29105"/>
    </cofactor>
    <text evidence="8">Binds 1 zinc ion per subunit.</text>
</comment>
<dbReference type="InterPro" id="IPR051156">
    <property type="entry name" value="Mito/Outer_Membr_Metalloprot"/>
</dbReference>
<dbReference type="SUPFAM" id="SSF48452">
    <property type="entry name" value="TPR-like"/>
    <property type="match status" value="1"/>
</dbReference>
<evidence type="ECO:0000256" key="5">
    <source>
        <dbReference type="ARBA" id="ARBA00022801"/>
    </source>
</evidence>
<comment type="function">
    <text evidence="8">Functions as both a chaperone and a metalloprotease. Maintains the integrity of the outer membrane by promoting either the assembly or the elimination of outer membrane proteins, depending on their folding state.</text>
</comment>
<dbReference type="PANTHER" id="PTHR22726:SF1">
    <property type="entry name" value="METALLOENDOPEPTIDASE OMA1, MITOCHONDRIAL"/>
    <property type="match status" value="1"/>
</dbReference>
<dbReference type="Gene3D" id="3.30.2010.10">
    <property type="entry name" value="Metalloproteases ('zincins'), catalytic domain"/>
    <property type="match status" value="1"/>
</dbReference>
<keyword evidence="6 8" id="KW-0862">Zinc</keyword>
<feature type="chain" id="PRO_5044918099" description="Putative beta-barrel assembly-enhancing protease" evidence="8">
    <location>
        <begin position="22"/>
        <end position="477"/>
    </location>
</feature>
<dbReference type="EC" id="3.4.-.-" evidence="8"/>
<evidence type="ECO:0000256" key="8">
    <source>
        <dbReference type="HAMAP-Rule" id="MF_00997"/>
    </source>
</evidence>
<feature type="domain" description="Peptidase M48" evidence="9">
    <location>
        <begin position="67"/>
        <end position="251"/>
    </location>
</feature>
<feature type="binding site" evidence="8">
    <location>
        <position position="131"/>
    </location>
    <ligand>
        <name>Zn(2+)</name>
        <dbReference type="ChEBI" id="CHEBI:29105"/>
        <note>catalytic</note>
    </ligand>
</feature>
<gene>
    <name evidence="10" type="ORF">H9642_12495</name>
</gene>
<feature type="binding site" evidence="8">
    <location>
        <position position="193"/>
    </location>
    <ligand>
        <name>Zn(2+)</name>
        <dbReference type="ChEBI" id="CHEBI:29105"/>
        <note>catalytic</note>
    </ligand>
</feature>
<keyword evidence="2 8" id="KW-0479">Metal-binding</keyword>
<comment type="caution">
    <text evidence="10">The sequence shown here is derived from an EMBL/GenBank/DDBJ whole genome shotgun (WGS) entry which is preliminary data.</text>
</comment>
<organism evidence="10 11">
    <name type="scientific">Serpens gallinarum</name>
    <dbReference type="NCBI Taxonomy" id="2763075"/>
    <lineage>
        <taxon>Bacteria</taxon>
        <taxon>Pseudomonadati</taxon>
        <taxon>Pseudomonadota</taxon>
        <taxon>Gammaproteobacteria</taxon>
        <taxon>Pseudomonadales</taxon>
        <taxon>Pseudomonadaceae</taxon>
        <taxon>Pseudomonas</taxon>
    </lineage>
</organism>
<dbReference type="InterPro" id="IPR011990">
    <property type="entry name" value="TPR-like_helical_dom_sf"/>
</dbReference>
<evidence type="ECO:0000256" key="2">
    <source>
        <dbReference type="ARBA" id="ARBA00022723"/>
    </source>
</evidence>
<protein>
    <recommendedName>
        <fullName evidence="8">Putative beta-barrel assembly-enhancing protease</fullName>
        <ecNumber evidence="8">3.4.-.-</ecNumber>
    </recommendedName>
</protein>
<evidence type="ECO:0000313" key="10">
    <source>
        <dbReference type="EMBL" id="MBD7978004.1"/>
    </source>
</evidence>
<feature type="signal peptide" evidence="8">
    <location>
        <begin position="1"/>
        <end position="21"/>
    </location>
</feature>
<proteinExistence type="inferred from homology"/>
<dbReference type="EMBL" id="JACSQG010000006">
    <property type="protein sequence ID" value="MBD7978004.1"/>
    <property type="molecule type" value="Genomic_DNA"/>
</dbReference>
<dbReference type="InterPro" id="IPR030873">
    <property type="entry name" value="Protease_BepA"/>
</dbReference>
<dbReference type="HAMAP" id="MF_00997">
    <property type="entry name" value="Protease_BepA"/>
    <property type="match status" value="1"/>
</dbReference>
<evidence type="ECO:0000256" key="6">
    <source>
        <dbReference type="ARBA" id="ARBA00022833"/>
    </source>
</evidence>
<feature type="active site" description="Proton donor" evidence="8">
    <location>
        <position position="197"/>
    </location>
</feature>
<dbReference type="PANTHER" id="PTHR22726">
    <property type="entry name" value="METALLOENDOPEPTIDASE OMA1"/>
    <property type="match status" value="1"/>
</dbReference>
<evidence type="ECO:0000256" key="7">
    <source>
        <dbReference type="ARBA" id="ARBA00023049"/>
    </source>
</evidence>
<evidence type="ECO:0000256" key="1">
    <source>
        <dbReference type="ARBA" id="ARBA00022670"/>
    </source>
</evidence>
<dbReference type="Proteomes" id="UP000611945">
    <property type="component" value="Unassembled WGS sequence"/>
</dbReference>